<keyword evidence="4" id="KW-1185">Reference proteome</keyword>
<feature type="region of interest" description="Disordered" evidence="1">
    <location>
        <begin position="213"/>
        <end position="244"/>
    </location>
</feature>
<gene>
    <name evidence="3" type="ORF">F503_06923</name>
</gene>
<dbReference type="Proteomes" id="UP000016923">
    <property type="component" value="Unassembled WGS sequence"/>
</dbReference>
<dbReference type="VEuPathDB" id="FungiDB:F503_06923"/>
<dbReference type="OrthoDB" id="5429716at2759"/>
<evidence type="ECO:0000313" key="4">
    <source>
        <dbReference type="Proteomes" id="UP000016923"/>
    </source>
</evidence>
<feature type="compositionally biased region" description="Basic and acidic residues" evidence="1">
    <location>
        <begin position="335"/>
        <end position="346"/>
    </location>
</feature>
<dbReference type="AlphaFoldDB" id="S3C8I1"/>
<keyword evidence="2" id="KW-0472">Membrane</keyword>
<evidence type="ECO:0000256" key="2">
    <source>
        <dbReference type="SAM" id="Phobius"/>
    </source>
</evidence>
<dbReference type="EMBL" id="KE148147">
    <property type="protein sequence ID" value="EPE09147.1"/>
    <property type="molecule type" value="Genomic_DNA"/>
</dbReference>
<sequence>MGHLGPLTTVWTAPSGCNDNHIERSRNYGWKAQICTTATDGYWAADDVDCWPPRSGPATSSTDLPLGAFGYYSPGLECPAGFTTACHQTGGGSGNFQFNFAPSASETAYGCCPSGYFCTNDGQQTCISIATSTTIPTVQCKQGGITSGYISLPYIFTIAHTSTTTSTVRDDVEERDVDTVSYSTTEYTSTYSYSAVTVRAPLIQLVVRDSDVTASSSSSTPSAAASTTSDTTSPETSSPAVSSGPTLTSGAIAGIAVGAVAGVAFLAAAVFCFFKARARKHAYTPGVGVENTKMNEVAVTGQQVYEAPSDTYGAYSPGYSQTTSSTPMYWQGYDTPHEPDRRHELQ</sequence>
<protein>
    <submittedName>
        <fullName evidence="3">p63 related protein</fullName>
    </submittedName>
</protein>
<dbReference type="HOGENOM" id="CLU_063299_1_0_1"/>
<evidence type="ECO:0000256" key="1">
    <source>
        <dbReference type="SAM" id="MobiDB-lite"/>
    </source>
</evidence>
<keyword evidence="2" id="KW-1133">Transmembrane helix</keyword>
<dbReference type="eggNOG" id="ENOG502ST51">
    <property type="taxonomic scope" value="Eukaryota"/>
</dbReference>
<feature type="compositionally biased region" description="Low complexity" evidence="1">
    <location>
        <begin position="213"/>
        <end position="240"/>
    </location>
</feature>
<name>S3C8I1_OPHP1</name>
<feature type="transmembrane region" description="Helical" evidence="2">
    <location>
        <begin position="251"/>
        <end position="274"/>
    </location>
</feature>
<organism evidence="3 4">
    <name type="scientific">Ophiostoma piceae (strain UAMH 11346)</name>
    <name type="common">Sap stain fungus</name>
    <dbReference type="NCBI Taxonomy" id="1262450"/>
    <lineage>
        <taxon>Eukaryota</taxon>
        <taxon>Fungi</taxon>
        <taxon>Dikarya</taxon>
        <taxon>Ascomycota</taxon>
        <taxon>Pezizomycotina</taxon>
        <taxon>Sordariomycetes</taxon>
        <taxon>Sordariomycetidae</taxon>
        <taxon>Ophiostomatales</taxon>
        <taxon>Ophiostomataceae</taxon>
        <taxon>Ophiostoma</taxon>
    </lineage>
</organism>
<dbReference type="STRING" id="1262450.S3C8I1"/>
<feature type="region of interest" description="Disordered" evidence="1">
    <location>
        <begin position="326"/>
        <end position="346"/>
    </location>
</feature>
<accession>S3C8I1</accession>
<reference evidence="3 4" key="1">
    <citation type="journal article" date="2013" name="BMC Genomics">
        <title>The genome and transcriptome of the pine saprophyte Ophiostoma piceae, and a comparison with the bark beetle-associated pine pathogen Grosmannia clavigera.</title>
        <authorList>
            <person name="Haridas S."/>
            <person name="Wang Y."/>
            <person name="Lim L."/>
            <person name="Massoumi Alamouti S."/>
            <person name="Jackman S."/>
            <person name="Docking R."/>
            <person name="Robertson G."/>
            <person name="Birol I."/>
            <person name="Bohlmann J."/>
            <person name="Breuil C."/>
        </authorList>
    </citation>
    <scope>NUCLEOTIDE SEQUENCE [LARGE SCALE GENOMIC DNA]</scope>
    <source>
        <strain evidence="3 4">UAMH 11346</strain>
    </source>
</reference>
<evidence type="ECO:0000313" key="3">
    <source>
        <dbReference type="EMBL" id="EPE09147.1"/>
    </source>
</evidence>
<proteinExistence type="predicted"/>
<keyword evidence="2" id="KW-0812">Transmembrane</keyword>
<dbReference type="OMA" id="AQKCNTA"/>